<proteinExistence type="predicted"/>
<keyword evidence="1" id="KW-0812">Transmembrane</keyword>
<feature type="transmembrane region" description="Helical" evidence="1">
    <location>
        <begin position="221"/>
        <end position="239"/>
    </location>
</feature>
<dbReference type="GO" id="GO:0016020">
    <property type="term" value="C:membrane"/>
    <property type="evidence" value="ECO:0007669"/>
    <property type="project" value="TreeGrafter"/>
</dbReference>
<feature type="transmembrane region" description="Helical" evidence="1">
    <location>
        <begin position="31"/>
        <end position="51"/>
    </location>
</feature>
<dbReference type="PANTHER" id="PTHR23028">
    <property type="entry name" value="ACETYLTRANSFERASE"/>
    <property type="match status" value="1"/>
</dbReference>
<feature type="transmembrane region" description="Helical" evidence="1">
    <location>
        <begin position="310"/>
        <end position="329"/>
    </location>
</feature>
<dbReference type="AlphaFoldDB" id="A0A158KR03"/>
<dbReference type="PANTHER" id="PTHR23028:SF53">
    <property type="entry name" value="ACYL_TRANSF_3 DOMAIN-CONTAINING PROTEIN"/>
    <property type="match status" value="1"/>
</dbReference>
<dbReference type="Pfam" id="PF01757">
    <property type="entry name" value="Acyl_transf_3"/>
    <property type="match status" value="1"/>
</dbReference>
<protein>
    <submittedName>
        <fullName evidence="3">Acetylase</fullName>
    </submittedName>
</protein>
<keyword evidence="1" id="KW-1133">Transmembrane helix</keyword>
<gene>
    <name evidence="3" type="ORF">AWB68_06968</name>
</gene>
<dbReference type="Proteomes" id="UP000054770">
    <property type="component" value="Unassembled WGS sequence"/>
</dbReference>
<accession>A0A158KR03</accession>
<dbReference type="InterPro" id="IPR002656">
    <property type="entry name" value="Acyl_transf_3_dom"/>
</dbReference>
<dbReference type="GO" id="GO:0016747">
    <property type="term" value="F:acyltransferase activity, transferring groups other than amino-acyl groups"/>
    <property type="evidence" value="ECO:0007669"/>
    <property type="project" value="InterPro"/>
</dbReference>
<reference evidence="3" key="1">
    <citation type="submission" date="2016-01" db="EMBL/GenBank/DDBJ databases">
        <authorList>
            <person name="Peeters C."/>
        </authorList>
    </citation>
    <scope>NUCLEOTIDE SEQUENCE [LARGE SCALE GENOMIC DNA]</scope>
    <source>
        <strain evidence="3">LMG 22940</strain>
    </source>
</reference>
<dbReference type="OrthoDB" id="9814807at2"/>
<dbReference type="GO" id="GO:0009103">
    <property type="term" value="P:lipopolysaccharide biosynthetic process"/>
    <property type="evidence" value="ECO:0007669"/>
    <property type="project" value="TreeGrafter"/>
</dbReference>
<keyword evidence="1" id="KW-0472">Membrane</keyword>
<keyword evidence="4" id="KW-1185">Reference proteome</keyword>
<evidence type="ECO:0000313" key="4">
    <source>
        <dbReference type="Proteomes" id="UP000054770"/>
    </source>
</evidence>
<feature type="transmembrane region" description="Helical" evidence="1">
    <location>
        <begin position="131"/>
        <end position="155"/>
    </location>
</feature>
<comment type="caution">
    <text evidence="3">The sequence shown here is derived from an EMBL/GenBank/DDBJ whole genome shotgun (WGS) entry which is preliminary data.</text>
</comment>
<dbReference type="EMBL" id="FCON02000140">
    <property type="protein sequence ID" value="SAL83586.1"/>
    <property type="molecule type" value="Genomic_DNA"/>
</dbReference>
<feature type="transmembrane region" description="Helical" evidence="1">
    <location>
        <begin position="167"/>
        <end position="187"/>
    </location>
</feature>
<feature type="transmembrane region" description="Helical" evidence="1">
    <location>
        <begin position="72"/>
        <end position="92"/>
    </location>
</feature>
<organism evidence="3 4">
    <name type="scientific">Caballeronia choica</name>
    <dbReference type="NCBI Taxonomy" id="326476"/>
    <lineage>
        <taxon>Bacteria</taxon>
        <taxon>Pseudomonadati</taxon>
        <taxon>Pseudomonadota</taxon>
        <taxon>Betaproteobacteria</taxon>
        <taxon>Burkholderiales</taxon>
        <taxon>Burkholderiaceae</taxon>
        <taxon>Caballeronia</taxon>
    </lineage>
</organism>
<sequence>MEFRKDINGLRAIAVIAVVLYHYGVPYFAGGFVGVDVFFVISGFLLTSIAHRRLQEDSFSAAQFLVNRLRRIFPALAILAIACVMWASFFYLPEDYSRLVRNATAALLFRSNYSFLDDAGGYFAPDSRPNILLHTWSLAVESQFYVGFALLCRFFWPPSGRATKKGWALFALFGVASITWSLFHTPVNQPSAFYLLWSRAWEFMVGSVVAIGLARPSKMTCDALAVVGSAFLLFGIFAYDASEPYPGWRAVAPVLGAALLIYAREGFVATLLSTRPLQFVGDISYSVYLWHWPILLAFRERVGTDPSPLQMALLIAASIGAAWLSYLFVEQPTRRVARGRTLAALAVATIAAGFAFSAVLRETDGLPGRLPDYLKYAANAMKEANPRSRECMRDVDGTKRSAGDFCSLGKESVNGKRSIFDVYQLTL</sequence>
<evidence type="ECO:0000259" key="2">
    <source>
        <dbReference type="Pfam" id="PF01757"/>
    </source>
</evidence>
<evidence type="ECO:0000313" key="3">
    <source>
        <dbReference type="EMBL" id="SAL83586.1"/>
    </source>
</evidence>
<name>A0A158KR03_9BURK</name>
<feature type="transmembrane region" description="Helical" evidence="1">
    <location>
        <begin position="7"/>
        <end position="25"/>
    </location>
</feature>
<feature type="domain" description="Acyltransferase 3" evidence="2">
    <location>
        <begin position="5"/>
        <end position="326"/>
    </location>
</feature>
<feature type="transmembrane region" description="Helical" evidence="1">
    <location>
        <begin position="193"/>
        <end position="214"/>
    </location>
</feature>
<feature type="transmembrane region" description="Helical" evidence="1">
    <location>
        <begin position="341"/>
        <end position="360"/>
    </location>
</feature>
<dbReference type="RefSeq" id="WP_087648847.1">
    <property type="nucleotide sequence ID" value="NZ_FCON02000140.1"/>
</dbReference>
<dbReference type="InterPro" id="IPR050879">
    <property type="entry name" value="Acyltransferase_3"/>
</dbReference>
<evidence type="ECO:0000256" key="1">
    <source>
        <dbReference type="SAM" id="Phobius"/>
    </source>
</evidence>